<protein>
    <submittedName>
        <fullName evidence="3">Phosphotransferase</fullName>
    </submittedName>
</protein>
<evidence type="ECO:0000256" key="1">
    <source>
        <dbReference type="ARBA" id="ARBA00038240"/>
    </source>
</evidence>
<gene>
    <name evidence="3" type="ORF">F7O44_17880</name>
</gene>
<keyword evidence="3" id="KW-0808">Transferase</keyword>
<name>A0A7K3M7M5_9ACTN</name>
<organism evidence="3 4">
    <name type="scientific">Phytoactinopolyspora mesophila</name>
    <dbReference type="NCBI Taxonomy" id="2650750"/>
    <lineage>
        <taxon>Bacteria</taxon>
        <taxon>Bacillati</taxon>
        <taxon>Actinomycetota</taxon>
        <taxon>Actinomycetes</taxon>
        <taxon>Jiangellales</taxon>
        <taxon>Jiangellaceae</taxon>
        <taxon>Phytoactinopolyspora</taxon>
    </lineage>
</organism>
<dbReference type="EMBL" id="WLZY01000006">
    <property type="protein sequence ID" value="NDL58942.1"/>
    <property type="molecule type" value="Genomic_DNA"/>
</dbReference>
<dbReference type="GO" id="GO:0019202">
    <property type="term" value="F:amino acid kinase activity"/>
    <property type="evidence" value="ECO:0007669"/>
    <property type="project" value="TreeGrafter"/>
</dbReference>
<dbReference type="RefSeq" id="WP_162451646.1">
    <property type="nucleotide sequence ID" value="NZ_WLZY01000006.1"/>
</dbReference>
<dbReference type="Gene3D" id="3.90.1200.10">
    <property type="match status" value="1"/>
</dbReference>
<sequence length="315" mass="34800">MASETAADHRNVFDYFQARDVPTTSVYPYAPVFPCRVDEYDAVIKRTRRSSDAAQAIAGWTRQAVERGVSVVAPLELNKTNPALIQDEHWVAYPFIVGTVYTASPDQISAAGELLGQLHSATTELTPPPFSWPDPDAESVAEDQEALRKIVAPHAPAAARRLGDLVNRFPQEILPVIREAGLPESAIITDYKANNLIYGADGPVLIDPDNADFGPRLFDLAFAALQFHTEHPPGPGWLFTTEEWSAFVAGYSTHVSLTDAERDLWPLVVEYVLSEESVWTLIESDDWEDPHERAFLLDLAAAEPARFPLPARDVP</sequence>
<dbReference type="AlphaFoldDB" id="A0A7K3M7M5"/>
<dbReference type="PANTHER" id="PTHR21064:SF6">
    <property type="entry name" value="AMINOGLYCOSIDE PHOSPHOTRANSFERASE DOMAIN-CONTAINING PROTEIN"/>
    <property type="match status" value="1"/>
</dbReference>
<dbReference type="InterPro" id="IPR050249">
    <property type="entry name" value="Pseudomonas-type_ThrB"/>
</dbReference>
<reference evidence="3 4" key="1">
    <citation type="submission" date="2019-11" db="EMBL/GenBank/DDBJ databases">
        <authorList>
            <person name="Li X.-J."/>
            <person name="Feng X.-M."/>
        </authorList>
    </citation>
    <scope>NUCLEOTIDE SEQUENCE [LARGE SCALE GENOMIC DNA]</scope>
    <source>
        <strain evidence="3 4">XMNu-373</strain>
    </source>
</reference>
<evidence type="ECO:0000313" key="3">
    <source>
        <dbReference type="EMBL" id="NDL58942.1"/>
    </source>
</evidence>
<keyword evidence="4" id="KW-1185">Reference proteome</keyword>
<dbReference type="Pfam" id="PF01636">
    <property type="entry name" value="APH"/>
    <property type="match status" value="1"/>
</dbReference>
<dbReference type="PANTHER" id="PTHR21064">
    <property type="entry name" value="AMINOGLYCOSIDE PHOSPHOTRANSFERASE DOMAIN-CONTAINING PROTEIN-RELATED"/>
    <property type="match status" value="1"/>
</dbReference>
<dbReference type="SUPFAM" id="SSF56112">
    <property type="entry name" value="Protein kinase-like (PK-like)"/>
    <property type="match status" value="1"/>
</dbReference>
<evidence type="ECO:0000313" key="4">
    <source>
        <dbReference type="Proteomes" id="UP000460435"/>
    </source>
</evidence>
<evidence type="ECO:0000259" key="2">
    <source>
        <dbReference type="Pfam" id="PF01636"/>
    </source>
</evidence>
<dbReference type="InterPro" id="IPR002575">
    <property type="entry name" value="Aminoglycoside_PTrfase"/>
</dbReference>
<comment type="caution">
    <text evidence="3">The sequence shown here is derived from an EMBL/GenBank/DDBJ whole genome shotgun (WGS) entry which is preliminary data.</text>
</comment>
<dbReference type="Proteomes" id="UP000460435">
    <property type="component" value="Unassembled WGS sequence"/>
</dbReference>
<accession>A0A7K3M7M5</accession>
<comment type="similarity">
    <text evidence="1">Belongs to the pseudomonas-type ThrB family.</text>
</comment>
<proteinExistence type="inferred from homology"/>
<feature type="domain" description="Aminoglycoside phosphotransferase" evidence="2">
    <location>
        <begin position="42"/>
        <end position="251"/>
    </location>
</feature>
<dbReference type="InterPro" id="IPR011009">
    <property type="entry name" value="Kinase-like_dom_sf"/>
</dbReference>